<organism evidence="2 3">
    <name type="scientific">Vineibacter terrae</name>
    <dbReference type="NCBI Taxonomy" id="2586908"/>
    <lineage>
        <taxon>Bacteria</taxon>
        <taxon>Pseudomonadati</taxon>
        <taxon>Pseudomonadota</taxon>
        <taxon>Alphaproteobacteria</taxon>
        <taxon>Hyphomicrobiales</taxon>
        <taxon>Vineibacter</taxon>
    </lineage>
</organism>
<dbReference type="Gene3D" id="3.40.50.300">
    <property type="entry name" value="P-loop containing nucleotide triphosphate hydrolases"/>
    <property type="match status" value="1"/>
</dbReference>
<dbReference type="InterPro" id="IPR038727">
    <property type="entry name" value="NadR/Ttd14_AAA_dom"/>
</dbReference>
<sequence>MRSGVGKVSTMSTRLFVLTGGPGSGKTTLIEALQRAGFACMVEAGRSIIQDQMEIGGRALPWGDPVLFAEMMLCWEMRSYRSAQGHAGPVFLDRGVPDVVGYLRLVGAAVPAHMQKAAATFRYEPRVFIMPPWPQIFTQDSERKQTLREAERTYDAMVETYTGLGYTLITVPRMPVDDRVRFLIDAAGIGDAGRVEEA</sequence>
<dbReference type="InterPro" id="IPR027417">
    <property type="entry name" value="P-loop_NTPase"/>
</dbReference>
<accession>A0A5C8PEJ4</accession>
<dbReference type="Proteomes" id="UP000321638">
    <property type="component" value="Unassembled WGS sequence"/>
</dbReference>
<feature type="domain" description="NadR/Ttd14 AAA" evidence="1">
    <location>
        <begin position="16"/>
        <end position="179"/>
    </location>
</feature>
<dbReference type="EMBL" id="VDUZ01000035">
    <property type="protein sequence ID" value="TXL72193.1"/>
    <property type="molecule type" value="Genomic_DNA"/>
</dbReference>
<name>A0A5C8PEJ4_9HYPH</name>
<comment type="caution">
    <text evidence="2">The sequence shown here is derived from an EMBL/GenBank/DDBJ whole genome shotgun (WGS) entry which is preliminary data.</text>
</comment>
<proteinExistence type="predicted"/>
<dbReference type="AlphaFoldDB" id="A0A5C8PEJ4"/>
<protein>
    <submittedName>
        <fullName evidence="2">ATPase</fullName>
    </submittedName>
</protein>
<evidence type="ECO:0000313" key="3">
    <source>
        <dbReference type="Proteomes" id="UP000321638"/>
    </source>
</evidence>
<dbReference type="Pfam" id="PF13521">
    <property type="entry name" value="AAA_28"/>
    <property type="match status" value="1"/>
</dbReference>
<reference evidence="2 3" key="1">
    <citation type="submission" date="2019-06" db="EMBL/GenBank/DDBJ databases">
        <title>New taxonomy in bacterial strain CC-CFT640, isolated from vineyard.</title>
        <authorList>
            <person name="Lin S.-Y."/>
            <person name="Tsai C.-F."/>
            <person name="Young C.-C."/>
        </authorList>
    </citation>
    <scope>NUCLEOTIDE SEQUENCE [LARGE SCALE GENOMIC DNA]</scope>
    <source>
        <strain evidence="2 3">CC-CFT640</strain>
    </source>
</reference>
<dbReference type="SUPFAM" id="SSF52540">
    <property type="entry name" value="P-loop containing nucleoside triphosphate hydrolases"/>
    <property type="match status" value="1"/>
</dbReference>
<evidence type="ECO:0000313" key="2">
    <source>
        <dbReference type="EMBL" id="TXL72193.1"/>
    </source>
</evidence>
<dbReference type="OrthoDB" id="5638848at2"/>
<gene>
    <name evidence="2" type="ORF">FHP25_26555</name>
</gene>
<evidence type="ECO:0000259" key="1">
    <source>
        <dbReference type="Pfam" id="PF13521"/>
    </source>
</evidence>
<keyword evidence="3" id="KW-1185">Reference proteome</keyword>